<keyword evidence="3" id="KW-1185">Reference proteome</keyword>
<reference evidence="2 3" key="1">
    <citation type="submission" date="2023-12" db="EMBL/GenBank/DDBJ databases">
        <title>Thiobacillus sedimentum sp. nov., a chemolithoautotrophic sulfur-oxidizing bacterium isolated from freshwater sediment.</title>
        <authorList>
            <person name="Luo J."/>
            <person name="Dai C."/>
        </authorList>
    </citation>
    <scope>NUCLEOTIDE SEQUENCE [LARGE SCALE GENOMIC DNA]</scope>
    <source>
        <strain evidence="2 3">SCUT-2</strain>
    </source>
</reference>
<organism evidence="2 3">
    <name type="scientific">Thiobacillus sedimenti</name>
    <dbReference type="NCBI Taxonomy" id="3110231"/>
    <lineage>
        <taxon>Bacteria</taxon>
        <taxon>Pseudomonadati</taxon>
        <taxon>Pseudomonadota</taxon>
        <taxon>Betaproteobacteria</taxon>
        <taxon>Nitrosomonadales</taxon>
        <taxon>Thiobacillaceae</taxon>
        <taxon>Thiobacillus</taxon>
    </lineage>
</organism>
<feature type="transmembrane region" description="Helical" evidence="1">
    <location>
        <begin position="79"/>
        <end position="102"/>
    </location>
</feature>
<proteinExistence type="predicted"/>
<feature type="transmembrane region" description="Helical" evidence="1">
    <location>
        <begin position="18"/>
        <end position="36"/>
    </location>
</feature>
<dbReference type="EMBL" id="CP141769">
    <property type="protein sequence ID" value="WRS40465.1"/>
    <property type="molecule type" value="Genomic_DNA"/>
</dbReference>
<feature type="transmembrane region" description="Helical" evidence="1">
    <location>
        <begin position="42"/>
        <end position="59"/>
    </location>
</feature>
<accession>A0ABZ1CNJ1</accession>
<gene>
    <name evidence="2" type="ORF">VA613_06205</name>
</gene>
<dbReference type="Proteomes" id="UP001334732">
    <property type="component" value="Chromosome"/>
</dbReference>
<keyword evidence="1" id="KW-0472">Membrane</keyword>
<name>A0ABZ1CNJ1_9PROT</name>
<evidence type="ECO:0000313" key="2">
    <source>
        <dbReference type="EMBL" id="WRS40465.1"/>
    </source>
</evidence>
<protein>
    <submittedName>
        <fullName evidence="2">Uncharacterized protein</fullName>
    </submittedName>
</protein>
<sequence>MKLTPNNLRISLERKDRLGFWTIAACVLVIFISAFISPPFATVFAASTIVGLPVLWLLILSPKGTNLFASWGDLGRIAFYLLLFSYIALAKSVLVPVVMAVIQHALA</sequence>
<keyword evidence="1" id="KW-0812">Transmembrane</keyword>
<evidence type="ECO:0000313" key="3">
    <source>
        <dbReference type="Proteomes" id="UP001334732"/>
    </source>
</evidence>
<evidence type="ECO:0000256" key="1">
    <source>
        <dbReference type="SAM" id="Phobius"/>
    </source>
</evidence>
<keyword evidence="1" id="KW-1133">Transmembrane helix</keyword>
<dbReference type="RefSeq" id="WP_324780992.1">
    <property type="nucleotide sequence ID" value="NZ_CP141769.1"/>
</dbReference>